<dbReference type="Gene3D" id="3.40.50.2000">
    <property type="entry name" value="Glycogen Phosphorylase B"/>
    <property type="match status" value="4"/>
</dbReference>
<organism evidence="3 4">
    <name type="scientific">Lactuca virosa</name>
    <dbReference type="NCBI Taxonomy" id="75947"/>
    <lineage>
        <taxon>Eukaryota</taxon>
        <taxon>Viridiplantae</taxon>
        <taxon>Streptophyta</taxon>
        <taxon>Embryophyta</taxon>
        <taxon>Tracheophyta</taxon>
        <taxon>Spermatophyta</taxon>
        <taxon>Magnoliopsida</taxon>
        <taxon>eudicotyledons</taxon>
        <taxon>Gunneridae</taxon>
        <taxon>Pentapetalae</taxon>
        <taxon>asterids</taxon>
        <taxon>campanulids</taxon>
        <taxon>Asterales</taxon>
        <taxon>Asteraceae</taxon>
        <taxon>Cichorioideae</taxon>
        <taxon>Cichorieae</taxon>
        <taxon>Lactucinae</taxon>
        <taxon>Lactuca</taxon>
    </lineage>
</organism>
<comment type="caution">
    <text evidence="3">The sequence shown here is derived from an EMBL/GenBank/DDBJ whole genome shotgun (WGS) entry which is preliminary data.</text>
</comment>
<dbReference type="CDD" id="cd03784">
    <property type="entry name" value="GT1_Gtf-like"/>
    <property type="match status" value="1"/>
</dbReference>
<dbReference type="InterPro" id="IPR002213">
    <property type="entry name" value="UDP_glucos_trans"/>
</dbReference>
<sequence>MGKPHALLIPYAAQGHVIPMMELMQRLVNHGVKVTFLNTDFTHKLVINAFSTDENLNDLASFVSLPDGVEAEEDRKDVCKLADAIFHVMPSKLEELIYKLNINEGEKVTCIVADTCMGWAFEVADKLRIRSAAFWTASAAGLALLWSIPKFLEDGIIDNKGILMKKQMVQLSPTMPAINSENFMWARIGDMKTQETAFHFAIKTNEFVKLADCVICNSAYELETSTFTSFPDILPIGPLLASNRVAKQIGHFWKEDSTCLTWLDQHPIGSVIYVAFGSFTVFDSRQFDELAVGLEMTNMPFLWVVRPDMFEDMKNDGFDDRISERGKIVGWAPQQKVLNHPSVGCFMYISDVWKTGLEFEKDESGIVSSEEIKNKIEQVLENKEFKVRAIDLKEKVAVALTEGSHSEKNFSNFIDWIQDTDN</sequence>
<name>A0AAU9M4B0_9ASTR</name>
<dbReference type="FunFam" id="3.40.50.2000:FF:000108">
    <property type="entry name" value="UDP-glycosyltransferase 83A1"/>
    <property type="match status" value="1"/>
</dbReference>
<keyword evidence="2" id="KW-0808">Transferase</keyword>
<dbReference type="PANTHER" id="PTHR11926">
    <property type="entry name" value="GLUCOSYL/GLUCURONOSYL TRANSFERASES"/>
    <property type="match status" value="1"/>
</dbReference>
<dbReference type="PANTHER" id="PTHR11926:SF1412">
    <property type="entry name" value="UDP-GLYCOSYLTRANSFERASE 83A1-LIKE"/>
    <property type="match status" value="1"/>
</dbReference>
<dbReference type="Proteomes" id="UP001157418">
    <property type="component" value="Unassembled WGS sequence"/>
</dbReference>
<evidence type="ECO:0000313" key="4">
    <source>
        <dbReference type="Proteomes" id="UP001157418"/>
    </source>
</evidence>
<dbReference type="EMBL" id="CAKMRJ010001112">
    <property type="protein sequence ID" value="CAH1420965.1"/>
    <property type="molecule type" value="Genomic_DNA"/>
</dbReference>
<protein>
    <submittedName>
        <fullName evidence="3">Uncharacterized protein</fullName>
    </submittedName>
</protein>
<accession>A0AAU9M4B0</accession>
<reference evidence="3 4" key="1">
    <citation type="submission" date="2022-01" db="EMBL/GenBank/DDBJ databases">
        <authorList>
            <person name="Xiong W."/>
            <person name="Schranz E."/>
        </authorList>
    </citation>
    <scope>NUCLEOTIDE SEQUENCE [LARGE SCALE GENOMIC DNA]</scope>
</reference>
<dbReference type="GO" id="GO:0080044">
    <property type="term" value="F:quercetin 7-O-glucosyltransferase activity"/>
    <property type="evidence" value="ECO:0007669"/>
    <property type="project" value="TreeGrafter"/>
</dbReference>
<comment type="similarity">
    <text evidence="1">Belongs to the UDP-glycosyltransferase family.</text>
</comment>
<evidence type="ECO:0000313" key="3">
    <source>
        <dbReference type="EMBL" id="CAH1420965.1"/>
    </source>
</evidence>
<dbReference type="SUPFAM" id="SSF53756">
    <property type="entry name" value="UDP-Glycosyltransferase/glycogen phosphorylase"/>
    <property type="match status" value="1"/>
</dbReference>
<dbReference type="AlphaFoldDB" id="A0AAU9M4B0"/>
<dbReference type="GO" id="GO:0080043">
    <property type="term" value="F:quercetin 3-O-glucosyltransferase activity"/>
    <property type="evidence" value="ECO:0007669"/>
    <property type="project" value="TreeGrafter"/>
</dbReference>
<gene>
    <name evidence="3" type="ORF">LVIROSA_LOCUS8391</name>
</gene>
<proteinExistence type="inferred from homology"/>
<keyword evidence="4" id="KW-1185">Reference proteome</keyword>
<evidence type="ECO:0000256" key="1">
    <source>
        <dbReference type="ARBA" id="ARBA00009995"/>
    </source>
</evidence>
<evidence type="ECO:0000256" key="2">
    <source>
        <dbReference type="ARBA" id="ARBA00022679"/>
    </source>
</evidence>